<dbReference type="OrthoDB" id="19261at2759"/>
<evidence type="ECO:0000313" key="3">
    <source>
        <dbReference type="Proteomes" id="UP000266841"/>
    </source>
</evidence>
<comment type="caution">
    <text evidence="2">The sequence shown here is derived from an EMBL/GenBank/DDBJ whole genome shotgun (WGS) entry which is preliminary data.</text>
</comment>
<reference evidence="2 3" key="1">
    <citation type="journal article" date="2012" name="Genome Biol.">
        <title>Genome and low-iron response of an oceanic diatom adapted to chronic iron limitation.</title>
        <authorList>
            <person name="Lommer M."/>
            <person name="Specht M."/>
            <person name="Roy A.S."/>
            <person name="Kraemer L."/>
            <person name="Andreson R."/>
            <person name="Gutowska M.A."/>
            <person name="Wolf J."/>
            <person name="Bergner S.V."/>
            <person name="Schilhabel M.B."/>
            <person name="Klostermeier U.C."/>
            <person name="Beiko R.G."/>
            <person name="Rosenstiel P."/>
            <person name="Hippler M."/>
            <person name="Laroche J."/>
        </authorList>
    </citation>
    <scope>NUCLEOTIDE SEQUENCE [LARGE SCALE GENOMIC DNA]</scope>
    <source>
        <strain evidence="2 3">CCMP1005</strain>
    </source>
</reference>
<proteinExistence type="predicted"/>
<dbReference type="AlphaFoldDB" id="K0RCQ6"/>
<dbReference type="Proteomes" id="UP000266841">
    <property type="component" value="Unassembled WGS sequence"/>
</dbReference>
<evidence type="ECO:0000313" key="2">
    <source>
        <dbReference type="EMBL" id="EJK46861.1"/>
    </source>
</evidence>
<name>K0RCQ6_THAOC</name>
<feature type="chain" id="PRO_5003836199" evidence="1">
    <location>
        <begin position="26"/>
        <end position="231"/>
    </location>
</feature>
<accession>K0RCQ6</accession>
<gene>
    <name evidence="2" type="ORF">THAOC_34461</name>
</gene>
<feature type="signal peptide" evidence="1">
    <location>
        <begin position="1"/>
        <end position="25"/>
    </location>
</feature>
<keyword evidence="3" id="KW-1185">Reference proteome</keyword>
<protein>
    <submittedName>
        <fullName evidence="2">Uncharacterized protein</fullName>
    </submittedName>
</protein>
<keyword evidence="1" id="KW-0732">Signal</keyword>
<evidence type="ECO:0000256" key="1">
    <source>
        <dbReference type="SAM" id="SignalP"/>
    </source>
</evidence>
<sequence length="231" mass="26950">MMRPMMTSKCAFILTTLCAIHAASSQIATPIEGKSSQRRGRRREAIRRREIQTSGFQRFLEDSGMSMDLSMSMPTEDMPPRPAHLFPQPFPHTRFTAWDNLTEGEKFTAESLGYNSFSWNNFEISDLEYVMYDALTELQQTGVAALGFDRDSWDCWILHYEGLWWQQLQQAGLAQYYETLGWNEEMWNTGVGLPITEDYFWYELTEEQKHAAAQLCFNPITWDWIPLDQLN</sequence>
<dbReference type="EMBL" id="AGNL01047496">
    <property type="protein sequence ID" value="EJK46861.1"/>
    <property type="molecule type" value="Genomic_DNA"/>
</dbReference>
<organism evidence="2 3">
    <name type="scientific">Thalassiosira oceanica</name>
    <name type="common">Marine diatom</name>
    <dbReference type="NCBI Taxonomy" id="159749"/>
    <lineage>
        <taxon>Eukaryota</taxon>
        <taxon>Sar</taxon>
        <taxon>Stramenopiles</taxon>
        <taxon>Ochrophyta</taxon>
        <taxon>Bacillariophyta</taxon>
        <taxon>Coscinodiscophyceae</taxon>
        <taxon>Thalassiosirophycidae</taxon>
        <taxon>Thalassiosirales</taxon>
        <taxon>Thalassiosiraceae</taxon>
        <taxon>Thalassiosira</taxon>
    </lineage>
</organism>